<dbReference type="SMART" id="SM00345">
    <property type="entry name" value="HTH_GNTR"/>
    <property type="match status" value="1"/>
</dbReference>
<dbReference type="AlphaFoldDB" id="A0A6C0G5U9"/>
<dbReference type="RefSeq" id="WP_162359012.1">
    <property type="nucleotide sequence ID" value="NZ_CP048209.1"/>
</dbReference>
<sequence>MKQKALPKYAQLKKEITAWLDTGRLQPNEQMPSENEIAERFGISRQTVRQTLGELEQEGRLYRIQGKGTFAAEPKASEQRPEAQTIGLVTTYISDYIFPFIVRGAESAIRAKGYNLMLSSTDNDKRRERESLSLLTSRPLGGLIIEPTKSAEGNPNLDYFLALHNRRIPYVMINAEYPEISSPSLTIDDEAGGCAAAEHLIGLGHRRIAGFFKTDDRQGVLRLKGFMQAHQREGHALHPDFVIAYRTEEQAEKPVEAAARLLSRPEGERPTALVCYNDQLALRLLEVIRQLDLSVPGDVSIVGFDDSSLATATEVKLTTLTHPKEQMGEDAARMLFELIESGGASVPASRSYKPELIIRESTRQISEQVSKMI</sequence>
<dbReference type="InterPro" id="IPR028082">
    <property type="entry name" value="Peripla_BP_I"/>
</dbReference>
<dbReference type="InterPro" id="IPR036388">
    <property type="entry name" value="WH-like_DNA-bd_sf"/>
</dbReference>
<evidence type="ECO:0000313" key="5">
    <source>
        <dbReference type="EMBL" id="QHT62580.1"/>
    </source>
</evidence>
<dbReference type="PRINTS" id="PR00035">
    <property type="entry name" value="HTHGNTR"/>
</dbReference>
<dbReference type="GO" id="GO:0003700">
    <property type="term" value="F:DNA-binding transcription factor activity"/>
    <property type="evidence" value="ECO:0007669"/>
    <property type="project" value="InterPro"/>
</dbReference>
<keyword evidence="2" id="KW-0238">DNA-binding</keyword>
<evidence type="ECO:0000256" key="1">
    <source>
        <dbReference type="ARBA" id="ARBA00023015"/>
    </source>
</evidence>
<protein>
    <submittedName>
        <fullName evidence="5">GntR family transcriptional regulator</fullName>
    </submittedName>
</protein>
<organism evidence="5 6">
    <name type="scientific">Paenibacillus lycopersici</name>
    <dbReference type="NCBI Taxonomy" id="2704462"/>
    <lineage>
        <taxon>Bacteria</taxon>
        <taxon>Bacillati</taxon>
        <taxon>Bacillota</taxon>
        <taxon>Bacilli</taxon>
        <taxon>Bacillales</taxon>
        <taxon>Paenibacillaceae</taxon>
        <taxon>Paenibacillus</taxon>
    </lineage>
</organism>
<accession>A0A6C0G5U9</accession>
<dbReference type="InterPro" id="IPR000524">
    <property type="entry name" value="Tscrpt_reg_HTH_GntR"/>
</dbReference>
<dbReference type="PANTHER" id="PTHR30146">
    <property type="entry name" value="LACI-RELATED TRANSCRIPTIONAL REPRESSOR"/>
    <property type="match status" value="1"/>
</dbReference>
<dbReference type="SUPFAM" id="SSF46785">
    <property type="entry name" value="Winged helix' DNA-binding domain"/>
    <property type="match status" value="1"/>
</dbReference>
<dbReference type="EMBL" id="CP048209">
    <property type="protein sequence ID" value="QHT62580.1"/>
    <property type="molecule type" value="Genomic_DNA"/>
</dbReference>
<keyword evidence="3" id="KW-0804">Transcription</keyword>
<name>A0A6C0G5U9_9BACL</name>
<proteinExistence type="predicted"/>
<feature type="domain" description="HTH gntR-type" evidence="4">
    <location>
        <begin position="6"/>
        <end position="74"/>
    </location>
</feature>
<dbReference type="InterPro" id="IPR033532">
    <property type="entry name" value="AraR_ligand_bind_dom"/>
</dbReference>
<dbReference type="CDD" id="cd01541">
    <property type="entry name" value="PBP1_AraR"/>
    <property type="match status" value="1"/>
</dbReference>
<dbReference type="Pfam" id="PF00392">
    <property type="entry name" value="GntR"/>
    <property type="match status" value="1"/>
</dbReference>
<dbReference type="SUPFAM" id="SSF53822">
    <property type="entry name" value="Periplasmic binding protein-like I"/>
    <property type="match status" value="1"/>
</dbReference>
<gene>
    <name evidence="5" type="ORF">GXP70_23095</name>
</gene>
<dbReference type="CDD" id="cd07377">
    <property type="entry name" value="WHTH_GntR"/>
    <property type="match status" value="1"/>
</dbReference>
<dbReference type="InterPro" id="IPR046335">
    <property type="entry name" value="LacI/GalR-like_sensor"/>
</dbReference>
<dbReference type="Pfam" id="PF13377">
    <property type="entry name" value="Peripla_BP_3"/>
    <property type="match status" value="1"/>
</dbReference>
<reference evidence="5 6" key="1">
    <citation type="submission" date="2020-01" db="EMBL/GenBank/DDBJ databases">
        <title>Paenibacillus sp. nov., isolated from tomato rhizosphere.</title>
        <authorList>
            <person name="Weon H.-Y."/>
            <person name="Lee S.A."/>
        </authorList>
    </citation>
    <scope>NUCLEOTIDE SEQUENCE [LARGE SCALE GENOMIC DNA]</scope>
    <source>
        <strain evidence="5 6">12200R-189</strain>
    </source>
</reference>
<evidence type="ECO:0000256" key="2">
    <source>
        <dbReference type="ARBA" id="ARBA00023125"/>
    </source>
</evidence>
<dbReference type="PROSITE" id="PS50949">
    <property type="entry name" value="HTH_GNTR"/>
    <property type="match status" value="1"/>
</dbReference>
<keyword evidence="6" id="KW-1185">Reference proteome</keyword>
<evidence type="ECO:0000313" key="6">
    <source>
        <dbReference type="Proteomes" id="UP000476064"/>
    </source>
</evidence>
<dbReference type="PANTHER" id="PTHR30146:SF150">
    <property type="entry name" value="ARABINOSE METABOLISM TRANSCRIPTIONAL REPRESSOR"/>
    <property type="match status" value="1"/>
</dbReference>
<dbReference type="GO" id="GO:0000976">
    <property type="term" value="F:transcription cis-regulatory region binding"/>
    <property type="evidence" value="ECO:0007669"/>
    <property type="project" value="TreeGrafter"/>
</dbReference>
<evidence type="ECO:0000259" key="4">
    <source>
        <dbReference type="PROSITE" id="PS50949"/>
    </source>
</evidence>
<dbReference type="Gene3D" id="3.40.50.2300">
    <property type="match status" value="2"/>
</dbReference>
<evidence type="ECO:0000256" key="3">
    <source>
        <dbReference type="ARBA" id="ARBA00023163"/>
    </source>
</evidence>
<dbReference type="Proteomes" id="UP000476064">
    <property type="component" value="Chromosome"/>
</dbReference>
<dbReference type="InterPro" id="IPR036390">
    <property type="entry name" value="WH_DNA-bd_sf"/>
</dbReference>
<dbReference type="Gene3D" id="1.10.10.10">
    <property type="entry name" value="Winged helix-like DNA-binding domain superfamily/Winged helix DNA-binding domain"/>
    <property type="match status" value="1"/>
</dbReference>
<dbReference type="KEGG" id="plyc:GXP70_23095"/>
<keyword evidence="1" id="KW-0805">Transcription regulation</keyword>